<dbReference type="Gene3D" id="1.20.58.110">
    <property type="entry name" value="Ribosomal protein S20"/>
    <property type="match status" value="1"/>
</dbReference>
<dbReference type="GO" id="GO:0003735">
    <property type="term" value="F:structural constituent of ribosome"/>
    <property type="evidence" value="ECO:0007669"/>
    <property type="project" value="InterPro"/>
</dbReference>
<evidence type="ECO:0000256" key="8">
    <source>
        <dbReference type="HAMAP-Rule" id="MF_00500"/>
    </source>
</evidence>
<dbReference type="AlphaFoldDB" id="A0A1M5H3V4"/>
<dbReference type="GO" id="GO:0006412">
    <property type="term" value="P:translation"/>
    <property type="evidence" value="ECO:0007669"/>
    <property type="project" value="UniProtKB-UniRule"/>
</dbReference>
<evidence type="ECO:0000256" key="3">
    <source>
        <dbReference type="ARBA" id="ARBA00022730"/>
    </source>
</evidence>
<protein>
    <recommendedName>
        <fullName evidence="7 8">Small ribosomal subunit protein bS20</fullName>
    </recommendedName>
</protein>
<dbReference type="GO" id="GO:0070181">
    <property type="term" value="F:small ribosomal subunit rRNA binding"/>
    <property type="evidence" value="ECO:0007669"/>
    <property type="project" value="TreeGrafter"/>
</dbReference>
<evidence type="ECO:0000256" key="4">
    <source>
        <dbReference type="ARBA" id="ARBA00022884"/>
    </source>
</evidence>
<dbReference type="PANTHER" id="PTHR33398">
    <property type="entry name" value="30S RIBOSOMAL PROTEIN S20"/>
    <property type="match status" value="1"/>
</dbReference>
<evidence type="ECO:0000313" key="9">
    <source>
        <dbReference type="EMBL" id="SHG10422.1"/>
    </source>
</evidence>
<dbReference type="STRING" id="1346286.SAMN05444362_11572"/>
<dbReference type="RefSeq" id="WP_062183200.1">
    <property type="nucleotide sequence ID" value="NZ_BBXL01000020.1"/>
</dbReference>
<comment type="similarity">
    <text evidence="2 8">Belongs to the bacterial ribosomal protein bS20 family.</text>
</comment>
<evidence type="ECO:0000256" key="1">
    <source>
        <dbReference type="ARBA" id="ARBA00003134"/>
    </source>
</evidence>
<keyword evidence="10" id="KW-1185">Reference proteome</keyword>
<evidence type="ECO:0000256" key="6">
    <source>
        <dbReference type="ARBA" id="ARBA00023274"/>
    </source>
</evidence>
<gene>
    <name evidence="8" type="primary">rpsT</name>
    <name evidence="9" type="ORF">SAMN05444362_11572</name>
</gene>
<reference evidence="10" key="1">
    <citation type="submission" date="2016-11" db="EMBL/GenBank/DDBJ databases">
        <authorList>
            <person name="Varghese N."/>
            <person name="Submissions S."/>
        </authorList>
    </citation>
    <scope>NUCLEOTIDE SEQUENCE [LARGE SCALE GENOMIC DNA]</scope>
    <source>
        <strain evidence="10">DSM 27370</strain>
    </source>
</reference>
<dbReference type="HAMAP" id="MF_00500">
    <property type="entry name" value="Ribosomal_bS20"/>
    <property type="match status" value="1"/>
</dbReference>
<dbReference type="InterPro" id="IPR036510">
    <property type="entry name" value="Ribosomal_bS20_sf"/>
</dbReference>
<dbReference type="SUPFAM" id="SSF46992">
    <property type="entry name" value="Ribosomal protein S20"/>
    <property type="match status" value="1"/>
</dbReference>
<dbReference type="PANTHER" id="PTHR33398:SF1">
    <property type="entry name" value="SMALL RIBOSOMAL SUBUNIT PROTEIN BS20C"/>
    <property type="match status" value="1"/>
</dbReference>
<sequence>MANHKSAIKRIRQADAKRLRNRYVAKTTRNSVKKLRAITDKEEARKLYPSVASMLDRLAKKNVIHKNKAANLKSKLAHHVNSL</sequence>
<name>A0A1M5H3V4_9BACT</name>
<evidence type="ECO:0000256" key="2">
    <source>
        <dbReference type="ARBA" id="ARBA00007634"/>
    </source>
</evidence>
<evidence type="ECO:0000256" key="7">
    <source>
        <dbReference type="ARBA" id="ARBA00035136"/>
    </source>
</evidence>
<evidence type="ECO:0000313" key="10">
    <source>
        <dbReference type="Proteomes" id="UP000184480"/>
    </source>
</evidence>
<accession>A0A1M5H3V4</accession>
<dbReference type="Pfam" id="PF01649">
    <property type="entry name" value="Ribosomal_S20p"/>
    <property type="match status" value="1"/>
</dbReference>
<dbReference type="OrthoDB" id="9808392at2"/>
<proteinExistence type="inferred from homology"/>
<keyword evidence="6 8" id="KW-0687">Ribonucleoprotein</keyword>
<dbReference type="Proteomes" id="UP000184480">
    <property type="component" value="Unassembled WGS sequence"/>
</dbReference>
<keyword evidence="5 8" id="KW-0689">Ribosomal protein</keyword>
<evidence type="ECO:0000256" key="5">
    <source>
        <dbReference type="ARBA" id="ARBA00022980"/>
    </source>
</evidence>
<dbReference type="GO" id="GO:0005829">
    <property type="term" value="C:cytosol"/>
    <property type="evidence" value="ECO:0007669"/>
    <property type="project" value="TreeGrafter"/>
</dbReference>
<dbReference type="InterPro" id="IPR002583">
    <property type="entry name" value="Ribosomal_bS20"/>
</dbReference>
<keyword evidence="3 8" id="KW-0699">rRNA-binding</keyword>
<dbReference type="GO" id="GO:0015935">
    <property type="term" value="C:small ribosomal subunit"/>
    <property type="evidence" value="ECO:0007669"/>
    <property type="project" value="TreeGrafter"/>
</dbReference>
<keyword evidence="4 8" id="KW-0694">RNA-binding</keyword>
<dbReference type="NCBIfam" id="TIGR00029">
    <property type="entry name" value="S20"/>
    <property type="match status" value="1"/>
</dbReference>
<organism evidence="9 10">
    <name type="scientific">Dysgonomonas macrotermitis</name>
    <dbReference type="NCBI Taxonomy" id="1346286"/>
    <lineage>
        <taxon>Bacteria</taxon>
        <taxon>Pseudomonadati</taxon>
        <taxon>Bacteroidota</taxon>
        <taxon>Bacteroidia</taxon>
        <taxon>Bacteroidales</taxon>
        <taxon>Dysgonomonadaceae</taxon>
        <taxon>Dysgonomonas</taxon>
    </lineage>
</organism>
<comment type="function">
    <text evidence="1 8">Binds directly to 16S ribosomal RNA.</text>
</comment>
<dbReference type="EMBL" id="FQUC01000015">
    <property type="protein sequence ID" value="SHG10422.1"/>
    <property type="molecule type" value="Genomic_DNA"/>
</dbReference>